<dbReference type="PANTHER" id="PTHR43068">
    <property type="entry name" value="SLR1854 PROTEIN"/>
    <property type="match status" value="1"/>
</dbReference>
<reference evidence="1 2" key="1">
    <citation type="journal article" date="2013" name="MBio">
        <title>Genome sequencing of the plant pathogen Taphrina deformans, the causal agent of peach leaf curl.</title>
        <authorList>
            <person name="Cisse O.H."/>
            <person name="Almeida J.M.G.C.F."/>
            <person name="Fonseca A."/>
            <person name="Kumar A.A."/>
            <person name="Salojaervi J."/>
            <person name="Overmyer K."/>
            <person name="Hauser P.M."/>
            <person name="Pagni M."/>
        </authorList>
    </citation>
    <scope>NUCLEOTIDE SEQUENCE [LARGE SCALE GENOMIC DNA]</scope>
    <source>
        <strain evidence="2">PYCC 5710 / ATCC 11124 / CBS 356.35 / IMI 108563 / JCM 9778 / NBRC 8474</strain>
    </source>
</reference>
<dbReference type="EMBL" id="CAHR02000159">
    <property type="protein sequence ID" value="CCG83583.1"/>
    <property type="molecule type" value="Genomic_DNA"/>
</dbReference>
<dbReference type="OrthoDB" id="543156at2759"/>
<dbReference type="STRING" id="1097556.R4XDB5"/>
<dbReference type="eggNOG" id="ENOG502R0B6">
    <property type="taxonomic scope" value="Eukaryota"/>
</dbReference>
<name>R4XDB5_TAPDE</name>
<evidence type="ECO:0000313" key="1">
    <source>
        <dbReference type="EMBL" id="CCG83583.1"/>
    </source>
</evidence>
<evidence type="ECO:0000313" key="2">
    <source>
        <dbReference type="Proteomes" id="UP000013776"/>
    </source>
</evidence>
<dbReference type="Gene3D" id="3.40.50.880">
    <property type="match status" value="1"/>
</dbReference>
<comment type="caution">
    <text evidence="1">The sequence shown here is derived from an EMBL/GenBank/DDBJ whole genome shotgun (WGS) entry which is preliminary data.</text>
</comment>
<dbReference type="InterPro" id="IPR029062">
    <property type="entry name" value="Class_I_gatase-like"/>
</dbReference>
<protein>
    <submittedName>
        <fullName evidence="1">Uncharacterized protein C14C4.04</fullName>
    </submittedName>
</protein>
<sequence length="344" mass="38687">MSLYTDPHQHKKLYQTTVPKPRDESKQRSPRACILLSSTGLEPKEVHSPWQYLTNHGFFIEFATWDGKPAKADSTLLEHTLWGSAYSLQSKWKDLISLDEWLKPHAWAPLATTSSQSAAGVSEIPKTTSTSNTQPLKPFEFENYDLILIPGGWASREHLEHDTILHEKLSRYCLNLPKDMGCKALAVIGDGISPLLHVKDPLTQEPILKNLTSTGPGYDSWSGMVTGNDLGSLVVPLVKHYVSKKVTIDPDYWYISSPSSNFDAEFNPALVTLVKGAVRVSEFRELERQSKRLSTVQSNQLKNAIEFDGLSKKQKERLNAEGIGKAESGFVMTNWSWGWRKNYN</sequence>
<dbReference type="PANTHER" id="PTHR43068:SF1">
    <property type="entry name" value="SLR1854 PROTEIN"/>
    <property type="match status" value="1"/>
</dbReference>
<proteinExistence type="predicted"/>
<dbReference type="SUPFAM" id="SSF52317">
    <property type="entry name" value="Class I glutamine amidotransferase-like"/>
    <property type="match status" value="1"/>
</dbReference>
<gene>
    <name evidence="1" type="ORF">TAPDE_003817</name>
</gene>
<accession>R4XDB5</accession>
<dbReference type="Pfam" id="PF17124">
    <property type="entry name" value="ThiJ_like"/>
    <property type="match status" value="1"/>
</dbReference>
<keyword evidence="2" id="KW-1185">Reference proteome</keyword>
<dbReference type="AlphaFoldDB" id="R4XDB5"/>
<dbReference type="Proteomes" id="UP000013776">
    <property type="component" value="Unassembled WGS sequence"/>
</dbReference>
<dbReference type="InterPro" id="IPR032633">
    <property type="entry name" value="ThiJ-like"/>
</dbReference>
<dbReference type="VEuPathDB" id="FungiDB:TAPDE_003817"/>
<organism evidence="1 2">
    <name type="scientific">Taphrina deformans (strain PYCC 5710 / ATCC 11124 / CBS 356.35 / IMI 108563 / JCM 9778 / NBRC 8474)</name>
    <name type="common">Peach leaf curl fungus</name>
    <name type="synonym">Lalaria deformans</name>
    <dbReference type="NCBI Taxonomy" id="1097556"/>
    <lineage>
        <taxon>Eukaryota</taxon>
        <taxon>Fungi</taxon>
        <taxon>Dikarya</taxon>
        <taxon>Ascomycota</taxon>
        <taxon>Taphrinomycotina</taxon>
        <taxon>Taphrinomycetes</taxon>
        <taxon>Taphrinales</taxon>
        <taxon>Taphrinaceae</taxon>
        <taxon>Taphrina</taxon>
    </lineage>
</organism>